<dbReference type="InterPro" id="IPR036390">
    <property type="entry name" value="WH_DNA-bd_sf"/>
</dbReference>
<evidence type="ECO:0000256" key="4">
    <source>
        <dbReference type="ARBA" id="ARBA00023163"/>
    </source>
</evidence>
<dbReference type="PANTHER" id="PTHR30346:SF29">
    <property type="entry name" value="LYSR SUBSTRATE-BINDING"/>
    <property type="match status" value="1"/>
</dbReference>
<dbReference type="PROSITE" id="PS50931">
    <property type="entry name" value="HTH_LYSR"/>
    <property type="match status" value="1"/>
</dbReference>
<name>A0ABV9TXK6_9ACTN</name>
<reference evidence="7" key="1">
    <citation type="journal article" date="2019" name="Int. J. Syst. Evol. Microbiol.">
        <title>The Global Catalogue of Microorganisms (GCM) 10K type strain sequencing project: providing services to taxonomists for standard genome sequencing and annotation.</title>
        <authorList>
            <consortium name="The Broad Institute Genomics Platform"/>
            <consortium name="The Broad Institute Genome Sequencing Center for Infectious Disease"/>
            <person name="Wu L."/>
            <person name="Ma J."/>
        </authorList>
    </citation>
    <scope>NUCLEOTIDE SEQUENCE [LARGE SCALE GENOMIC DNA]</scope>
    <source>
        <strain evidence="7">KLKA75</strain>
    </source>
</reference>
<dbReference type="InterPro" id="IPR036388">
    <property type="entry name" value="WH-like_DNA-bd_sf"/>
</dbReference>
<evidence type="ECO:0000313" key="6">
    <source>
        <dbReference type="EMBL" id="MFC4908822.1"/>
    </source>
</evidence>
<dbReference type="InterPro" id="IPR005119">
    <property type="entry name" value="LysR_subst-bd"/>
</dbReference>
<keyword evidence="2" id="KW-0805">Transcription regulation</keyword>
<dbReference type="PRINTS" id="PR00039">
    <property type="entry name" value="HTHLYSR"/>
</dbReference>
<dbReference type="InterPro" id="IPR000847">
    <property type="entry name" value="LysR_HTH_N"/>
</dbReference>
<keyword evidence="4" id="KW-0804">Transcription</keyword>
<organism evidence="6 7">
    <name type="scientific">Actinomadura gamaensis</name>
    <dbReference type="NCBI Taxonomy" id="1763541"/>
    <lineage>
        <taxon>Bacteria</taxon>
        <taxon>Bacillati</taxon>
        <taxon>Actinomycetota</taxon>
        <taxon>Actinomycetes</taxon>
        <taxon>Streptosporangiales</taxon>
        <taxon>Thermomonosporaceae</taxon>
        <taxon>Actinomadura</taxon>
    </lineage>
</organism>
<dbReference type="EMBL" id="JBHSIT010000004">
    <property type="protein sequence ID" value="MFC4908822.1"/>
    <property type="molecule type" value="Genomic_DNA"/>
</dbReference>
<dbReference type="RefSeq" id="WP_378255807.1">
    <property type="nucleotide sequence ID" value="NZ_JBHSIT010000004.1"/>
</dbReference>
<dbReference type="SUPFAM" id="SSF46785">
    <property type="entry name" value="Winged helix' DNA-binding domain"/>
    <property type="match status" value="1"/>
</dbReference>
<dbReference type="Gene3D" id="3.40.190.290">
    <property type="match status" value="1"/>
</dbReference>
<comment type="similarity">
    <text evidence="1">Belongs to the LysR transcriptional regulatory family.</text>
</comment>
<accession>A0ABV9TXK6</accession>
<keyword evidence="7" id="KW-1185">Reference proteome</keyword>
<sequence>MELRQLRYFVAVAEEAGFTRAAERLHVAQPGISAQVRQLEREFGQELFDRSGRSVKLTEAGEAVLPYARAALWAADGARLAVDELSGLVRGRVAVGTVTSMPSDLVPDLLAGLHRDHPGVEITLVEGASADLLRDLLEGRLDLAFVGLAGDPPHGIAVQTYVDERLVVVVAEDDELAGRTRVALPELRDRRLMSLPRGTGIRAIVEAGCVAAGFEPTIAFEAADPLVLLQLVTRGLGVAVVPASLARAHPDLVRMIEIDGPELRGRVALAWRSEGPMSPAARELVRRARAAL</sequence>
<dbReference type="PANTHER" id="PTHR30346">
    <property type="entry name" value="TRANSCRIPTIONAL DUAL REGULATOR HCAR-RELATED"/>
    <property type="match status" value="1"/>
</dbReference>
<feature type="domain" description="HTH lysR-type" evidence="5">
    <location>
        <begin position="1"/>
        <end position="58"/>
    </location>
</feature>
<evidence type="ECO:0000259" key="5">
    <source>
        <dbReference type="PROSITE" id="PS50931"/>
    </source>
</evidence>
<dbReference type="Pfam" id="PF03466">
    <property type="entry name" value="LysR_substrate"/>
    <property type="match status" value="1"/>
</dbReference>
<dbReference type="Proteomes" id="UP001595872">
    <property type="component" value="Unassembled WGS sequence"/>
</dbReference>
<dbReference type="SUPFAM" id="SSF53850">
    <property type="entry name" value="Periplasmic binding protein-like II"/>
    <property type="match status" value="1"/>
</dbReference>
<dbReference type="Gene3D" id="1.10.10.10">
    <property type="entry name" value="Winged helix-like DNA-binding domain superfamily/Winged helix DNA-binding domain"/>
    <property type="match status" value="1"/>
</dbReference>
<comment type="caution">
    <text evidence="6">The sequence shown here is derived from an EMBL/GenBank/DDBJ whole genome shotgun (WGS) entry which is preliminary data.</text>
</comment>
<evidence type="ECO:0000256" key="3">
    <source>
        <dbReference type="ARBA" id="ARBA00023125"/>
    </source>
</evidence>
<protein>
    <submittedName>
        <fullName evidence="6">LysR family transcriptional regulator</fullName>
    </submittedName>
</protein>
<dbReference type="Pfam" id="PF00126">
    <property type="entry name" value="HTH_1"/>
    <property type="match status" value="1"/>
</dbReference>
<evidence type="ECO:0000256" key="2">
    <source>
        <dbReference type="ARBA" id="ARBA00023015"/>
    </source>
</evidence>
<gene>
    <name evidence="6" type="ORF">ACFPCY_15955</name>
</gene>
<proteinExistence type="inferred from homology"/>
<evidence type="ECO:0000256" key="1">
    <source>
        <dbReference type="ARBA" id="ARBA00009437"/>
    </source>
</evidence>
<keyword evidence="3" id="KW-0238">DNA-binding</keyword>
<evidence type="ECO:0000313" key="7">
    <source>
        <dbReference type="Proteomes" id="UP001595872"/>
    </source>
</evidence>